<organism evidence="2 3">
    <name type="scientific">Conoideocrella luteorostrata</name>
    <dbReference type="NCBI Taxonomy" id="1105319"/>
    <lineage>
        <taxon>Eukaryota</taxon>
        <taxon>Fungi</taxon>
        <taxon>Dikarya</taxon>
        <taxon>Ascomycota</taxon>
        <taxon>Pezizomycotina</taxon>
        <taxon>Sordariomycetes</taxon>
        <taxon>Hypocreomycetidae</taxon>
        <taxon>Hypocreales</taxon>
        <taxon>Clavicipitaceae</taxon>
        <taxon>Conoideocrella</taxon>
    </lineage>
</organism>
<dbReference type="AlphaFoldDB" id="A0AAJ0CWV9"/>
<dbReference type="SUPFAM" id="SSF54593">
    <property type="entry name" value="Glyoxalase/Bleomycin resistance protein/Dihydroxybiphenyl dioxygenase"/>
    <property type="match status" value="1"/>
</dbReference>
<name>A0AAJ0CWV9_9HYPO</name>
<dbReference type="PANTHER" id="PTHR36503">
    <property type="entry name" value="BLR2520 PROTEIN"/>
    <property type="match status" value="1"/>
</dbReference>
<gene>
    <name evidence="2" type="ORF">QQS21_002921</name>
</gene>
<dbReference type="InterPro" id="IPR029068">
    <property type="entry name" value="Glyas_Bleomycin-R_OHBP_Dase"/>
</dbReference>
<dbReference type="InterPro" id="IPR004360">
    <property type="entry name" value="Glyas_Fos-R_dOase_dom"/>
</dbReference>
<reference evidence="2" key="1">
    <citation type="submission" date="2023-06" db="EMBL/GenBank/DDBJ databases">
        <title>Conoideocrella luteorostrata (Hypocreales: Clavicipitaceae), a potential biocontrol fungus for elongate hemlock scale in United States Christmas tree production areas.</title>
        <authorList>
            <person name="Barrett H."/>
            <person name="Lovett B."/>
            <person name="Macias A.M."/>
            <person name="Stajich J.E."/>
            <person name="Kasson M.T."/>
        </authorList>
    </citation>
    <scope>NUCLEOTIDE SEQUENCE</scope>
    <source>
        <strain evidence="2">ARSEF 14590</strain>
    </source>
</reference>
<proteinExistence type="predicted"/>
<evidence type="ECO:0000259" key="1">
    <source>
        <dbReference type="PROSITE" id="PS51819"/>
    </source>
</evidence>
<evidence type="ECO:0000313" key="2">
    <source>
        <dbReference type="EMBL" id="KAK2608574.1"/>
    </source>
</evidence>
<dbReference type="Pfam" id="PF00903">
    <property type="entry name" value="Glyoxalase"/>
    <property type="match status" value="1"/>
</dbReference>
<dbReference type="InterPro" id="IPR037523">
    <property type="entry name" value="VOC_core"/>
</dbReference>
<sequence>MASSSSSSGDPLRAIAAISLMTEDLAASKAFYINAFGAQVASEDPESCALKFNNLLINLLVSSAGAELVGKVASPDAGKRFQLSVWVDDLDAAMARLQTHGVKFLTGPEVKPWGLKTVTFDDPSGHSWEIAQAVKT</sequence>
<dbReference type="PROSITE" id="PS51819">
    <property type="entry name" value="VOC"/>
    <property type="match status" value="1"/>
</dbReference>
<comment type="caution">
    <text evidence="2">The sequence shown here is derived from an EMBL/GenBank/DDBJ whole genome shotgun (WGS) entry which is preliminary data.</text>
</comment>
<dbReference type="Proteomes" id="UP001251528">
    <property type="component" value="Unassembled WGS sequence"/>
</dbReference>
<accession>A0AAJ0CWV9</accession>
<dbReference type="Gene3D" id="3.10.180.10">
    <property type="entry name" value="2,3-Dihydroxybiphenyl 1,2-Dioxygenase, domain 1"/>
    <property type="match status" value="1"/>
</dbReference>
<feature type="domain" description="VOC" evidence="1">
    <location>
        <begin position="14"/>
        <end position="133"/>
    </location>
</feature>
<dbReference type="EMBL" id="JASWJB010000036">
    <property type="protein sequence ID" value="KAK2608574.1"/>
    <property type="molecule type" value="Genomic_DNA"/>
</dbReference>
<evidence type="ECO:0000313" key="3">
    <source>
        <dbReference type="Proteomes" id="UP001251528"/>
    </source>
</evidence>
<dbReference type="PANTHER" id="PTHR36503:SF3">
    <property type="entry name" value="BLR0126 PROTEIN"/>
    <property type="match status" value="1"/>
</dbReference>
<keyword evidence="3" id="KW-1185">Reference proteome</keyword>
<protein>
    <recommendedName>
        <fullName evidence="1">VOC domain-containing protein</fullName>
    </recommendedName>
</protein>